<dbReference type="InterPro" id="IPR000515">
    <property type="entry name" value="MetI-like"/>
</dbReference>
<evidence type="ECO:0000313" key="11">
    <source>
        <dbReference type="Proteomes" id="UP000553963"/>
    </source>
</evidence>
<keyword evidence="11" id="KW-1185">Reference proteome</keyword>
<feature type="transmembrane region" description="Helical" evidence="8">
    <location>
        <begin position="394"/>
        <end position="413"/>
    </location>
</feature>
<feature type="transmembrane region" description="Helical" evidence="8">
    <location>
        <begin position="236"/>
        <end position="257"/>
    </location>
</feature>
<evidence type="ECO:0000256" key="4">
    <source>
        <dbReference type="ARBA" id="ARBA00022519"/>
    </source>
</evidence>
<feature type="transmembrane region" description="Helical" evidence="8">
    <location>
        <begin position="284"/>
        <end position="312"/>
    </location>
</feature>
<dbReference type="PANTHER" id="PTHR43357:SF3">
    <property type="entry name" value="FE(3+)-TRANSPORT SYSTEM PERMEASE PROTEIN FBPB 2"/>
    <property type="match status" value="1"/>
</dbReference>
<accession>A0A840APZ9</accession>
<feature type="transmembrane region" description="Helical" evidence="8">
    <location>
        <begin position="107"/>
        <end position="128"/>
    </location>
</feature>
<dbReference type="InterPro" id="IPR035906">
    <property type="entry name" value="MetI-like_sf"/>
</dbReference>
<evidence type="ECO:0000256" key="3">
    <source>
        <dbReference type="ARBA" id="ARBA00022475"/>
    </source>
</evidence>
<feature type="transmembrane region" description="Helical" evidence="8">
    <location>
        <begin position="29"/>
        <end position="50"/>
    </location>
</feature>
<keyword evidence="4" id="KW-0997">Cell inner membrane</keyword>
<reference evidence="10 11" key="1">
    <citation type="submission" date="2020-08" db="EMBL/GenBank/DDBJ databases">
        <title>Genomic Encyclopedia of Type Strains, Phase IV (KMG-IV): sequencing the most valuable type-strain genomes for metagenomic binning, comparative biology and taxonomic classification.</title>
        <authorList>
            <person name="Goeker M."/>
        </authorList>
    </citation>
    <scope>NUCLEOTIDE SEQUENCE [LARGE SCALE GENOMIC DNA]</scope>
    <source>
        <strain evidence="10 11">DSM 25966</strain>
    </source>
</reference>
<feature type="domain" description="ABC transmembrane type-1" evidence="9">
    <location>
        <begin position="73"/>
        <end position="254"/>
    </location>
</feature>
<evidence type="ECO:0000259" key="9">
    <source>
        <dbReference type="PROSITE" id="PS50928"/>
    </source>
</evidence>
<protein>
    <submittedName>
        <fullName evidence="10">Iron(III) transport system permease protein</fullName>
    </submittedName>
</protein>
<dbReference type="Proteomes" id="UP000553963">
    <property type="component" value="Unassembled WGS sequence"/>
</dbReference>
<comment type="similarity">
    <text evidence="8">Belongs to the binding-protein-dependent transport system permease family.</text>
</comment>
<evidence type="ECO:0000313" key="10">
    <source>
        <dbReference type="EMBL" id="MBB3931117.1"/>
    </source>
</evidence>
<dbReference type="PROSITE" id="PS50928">
    <property type="entry name" value="ABC_TM1"/>
    <property type="match status" value="2"/>
</dbReference>
<feature type="transmembrane region" description="Helical" evidence="8">
    <location>
        <begin position="181"/>
        <end position="207"/>
    </location>
</feature>
<dbReference type="EMBL" id="JACIDS010000003">
    <property type="protein sequence ID" value="MBB3931117.1"/>
    <property type="molecule type" value="Genomic_DNA"/>
</dbReference>
<organism evidence="10 11">
    <name type="scientific">Kaistia hirudinis</name>
    <dbReference type="NCBI Taxonomy" id="1293440"/>
    <lineage>
        <taxon>Bacteria</taxon>
        <taxon>Pseudomonadati</taxon>
        <taxon>Pseudomonadota</taxon>
        <taxon>Alphaproteobacteria</taxon>
        <taxon>Hyphomicrobiales</taxon>
        <taxon>Kaistiaceae</taxon>
        <taxon>Kaistia</taxon>
    </lineage>
</organism>
<feature type="transmembrane region" description="Helical" evidence="8">
    <location>
        <begin position="70"/>
        <end position="95"/>
    </location>
</feature>
<feature type="transmembrane region" description="Helical" evidence="8">
    <location>
        <begin position="366"/>
        <end position="388"/>
    </location>
</feature>
<keyword evidence="6 8" id="KW-1133">Transmembrane helix</keyword>
<evidence type="ECO:0000256" key="7">
    <source>
        <dbReference type="ARBA" id="ARBA00023136"/>
    </source>
</evidence>
<dbReference type="GO" id="GO:0055085">
    <property type="term" value="P:transmembrane transport"/>
    <property type="evidence" value="ECO:0007669"/>
    <property type="project" value="InterPro"/>
</dbReference>
<dbReference type="GO" id="GO:0005886">
    <property type="term" value="C:plasma membrane"/>
    <property type="evidence" value="ECO:0007669"/>
    <property type="project" value="UniProtKB-SubCell"/>
</dbReference>
<dbReference type="PANTHER" id="PTHR43357">
    <property type="entry name" value="INNER MEMBRANE ABC TRANSPORTER PERMEASE PROTEIN YDCV"/>
    <property type="match status" value="1"/>
</dbReference>
<feature type="domain" description="ABC transmembrane type-1" evidence="9">
    <location>
        <begin position="328"/>
        <end position="518"/>
    </location>
</feature>
<keyword evidence="2 8" id="KW-0813">Transport</keyword>
<proteinExistence type="inferred from homology"/>
<dbReference type="SUPFAM" id="SSF161098">
    <property type="entry name" value="MetI-like"/>
    <property type="match status" value="2"/>
</dbReference>
<sequence length="528" mass="55998">MSDALGDLEAGAGRIRLPSTRRRGRPSSLLVLAAAIPTILILLPIIYVVLRSWNAGWYAIAAELARPRTALLFWNTTVLTVSVTVLSAIIGFAGAWLTERCDLPGRAIWRVALSLPLAMPAFVASFAWKSMGSEFQGLTGAVLILTLESFPLIYLPVAAALRSMDPAMEEVSRSLGRSPRYTFLAVVVPRALPALGGGALLVAAHMLSEFGALALLRVQTLTTAIFQQYELQFDNATAAVLSALLMLLCLPVVLAEIRLRHGHRVSKVGRNTARQRALVPLGRYAFPAILGLVALTILSLGIPFGRLGYWLLVGLSAGRGLDTLGPALGGSISLAIAGTLVTTIVALPLVLLALKSGGIFARIADRLPYVVHGLPGLVVALALVYFAIRLFPPLYQTAWVLFAAYAILFLPLAQSAIRASAELVPRELEEVARTLGRGPLKAFASVTLPALAPGLGAALALVALELMRELTATLILAPTGVSTLATEVWSHTNDGAYAAAAPFAALLVLISGVPVYLFTRRTLIPRRG</sequence>
<dbReference type="AlphaFoldDB" id="A0A840APZ9"/>
<keyword evidence="3" id="KW-1003">Cell membrane</keyword>
<dbReference type="CDD" id="cd06261">
    <property type="entry name" value="TM_PBP2"/>
    <property type="match status" value="2"/>
</dbReference>
<evidence type="ECO:0000256" key="2">
    <source>
        <dbReference type="ARBA" id="ARBA00022448"/>
    </source>
</evidence>
<comment type="subcellular location">
    <subcellularLocation>
        <location evidence="1">Cell inner membrane</location>
        <topology evidence="1">Multi-pass membrane protein</topology>
    </subcellularLocation>
    <subcellularLocation>
        <location evidence="8">Cell membrane</location>
        <topology evidence="8">Multi-pass membrane protein</topology>
    </subcellularLocation>
</comment>
<feature type="transmembrane region" description="Helical" evidence="8">
    <location>
        <begin position="496"/>
        <end position="518"/>
    </location>
</feature>
<keyword evidence="7 8" id="KW-0472">Membrane</keyword>
<feature type="transmembrane region" description="Helical" evidence="8">
    <location>
        <begin position="140"/>
        <end position="161"/>
    </location>
</feature>
<feature type="transmembrane region" description="Helical" evidence="8">
    <location>
        <begin position="442"/>
        <end position="464"/>
    </location>
</feature>
<dbReference type="Gene3D" id="1.10.3720.10">
    <property type="entry name" value="MetI-like"/>
    <property type="match status" value="2"/>
</dbReference>
<feature type="transmembrane region" description="Helical" evidence="8">
    <location>
        <begin position="332"/>
        <end position="354"/>
    </location>
</feature>
<evidence type="ECO:0000256" key="6">
    <source>
        <dbReference type="ARBA" id="ARBA00022989"/>
    </source>
</evidence>
<dbReference type="Pfam" id="PF00528">
    <property type="entry name" value="BPD_transp_1"/>
    <property type="match status" value="2"/>
</dbReference>
<evidence type="ECO:0000256" key="1">
    <source>
        <dbReference type="ARBA" id="ARBA00004429"/>
    </source>
</evidence>
<evidence type="ECO:0000256" key="8">
    <source>
        <dbReference type="RuleBase" id="RU363032"/>
    </source>
</evidence>
<comment type="caution">
    <text evidence="10">The sequence shown here is derived from an EMBL/GenBank/DDBJ whole genome shotgun (WGS) entry which is preliminary data.</text>
</comment>
<gene>
    <name evidence="10" type="ORF">GGR25_002167</name>
</gene>
<keyword evidence="5 8" id="KW-0812">Transmembrane</keyword>
<dbReference type="RefSeq" id="WP_183398786.1">
    <property type="nucleotide sequence ID" value="NZ_JACIDS010000003.1"/>
</dbReference>
<name>A0A840APZ9_9HYPH</name>
<evidence type="ECO:0000256" key="5">
    <source>
        <dbReference type="ARBA" id="ARBA00022692"/>
    </source>
</evidence>